<reference evidence="1 2" key="1">
    <citation type="submission" date="2020-02" db="EMBL/GenBank/DDBJ databases">
        <title>Complete genome sequence of Flavobacteriaceae bacterium.</title>
        <authorList>
            <person name="Kim S.-J."/>
            <person name="Kim Y.-S."/>
            <person name="Kim K.-H."/>
        </authorList>
    </citation>
    <scope>NUCLEOTIDE SEQUENCE [LARGE SCALE GENOMIC DNA]</scope>
    <source>
        <strain evidence="1 2">RR4-40</strain>
    </source>
</reference>
<dbReference type="RefSeq" id="WP_164678750.1">
    <property type="nucleotide sequence ID" value="NZ_CP049057.1"/>
</dbReference>
<dbReference type="KEGG" id="mgel:G5B37_03820"/>
<evidence type="ECO:0000313" key="1">
    <source>
        <dbReference type="EMBL" id="QIE58719.1"/>
    </source>
</evidence>
<accession>A0A6G6GJI9</accession>
<dbReference type="EMBL" id="CP049057">
    <property type="protein sequence ID" value="QIE58719.1"/>
    <property type="molecule type" value="Genomic_DNA"/>
</dbReference>
<protein>
    <submittedName>
        <fullName evidence="1">Uncharacterized protein</fullName>
    </submittedName>
</protein>
<proteinExistence type="predicted"/>
<sequence>MKKVKSDNRTLIIDGKQFELEHQIKDVRIIDNLAVVIYDFDKNAPRHRQFQNCKAFDSNGKLIWTAEHPTNMTADSYVEFMKGRGNKLWNFGCFICELDFKNGKLKNAVFTK</sequence>
<keyword evidence="2" id="KW-1185">Reference proteome</keyword>
<evidence type="ECO:0000313" key="2">
    <source>
        <dbReference type="Proteomes" id="UP000505306"/>
    </source>
</evidence>
<name>A0A6G6GJI9_9FLAO</name>
<dbReference type="Pfam" id="PF25857">
    <property type="entry name" value="DUF7957"/>
    <property type="match status" value="1"/>
</dbReference>
<gene>
    <name evidence="1" type="ORF">G5B37_03820</name>
</gene>
<dbReference type="InterPro" id="IPR058263">
    <property type="entry name" value="DUF7957"/>
</dbReference>
<dbReference type="AlphaFoldDB" id="A0A6G6GJI9"/>
<dbReference type="Proteomes" id="UP000505306">
    <property type="component" value="Chromosome"/>
</dbReference>
<organism evidence="1 2">
    <name type="scientific">Rasiella rasia</name>
    <dbReference type="NCBI Taxonomy" id="2744027"/>
    <lineage>
        <taxon>Bacteria</taxon>
        <taxon>Pseudomonadati</taxon>
        <taxon>Bacteroidota</taxon>
        <taxon>Flavobacteriia</taxon>
        <taxon>Flavobacteriales</taxon>
        <taxon>Flavobacteriaceae</taxon>
        <taxon>Rasiella</taxon>
    </lineage>
</organism>